<evidence type="ECO:0000259" key="2">
    <source>
        <dbReference type="PROSITE" id="PS50164"/>
    </source>
</evidence>
<evidence type="ECO:0000313" key="3">
    <source>
        <dbReference type="EMBL" id="MFD0748808.1"/>
    </source>
</evidence>
<dbReference type="PANTHER" id="PTHR34477:SF5">
    <property type="entry name" value="BSL5627 PROTEIN"/>
    <property type="match status" value="1"/>
</dbReference>
<dbReference type="SMART" id="SM00465">
    <property type="entry name" value="GIYc"/>
    <property type="match status" value="1"/>
</dbReference>
<dbReference type="RefSeq" id="WP_377096648.1">
    <property type="nucleotide sequence ID" value="NZ_JBHTHU010000001.1"/>
</dbReference>
<protein>
    <submittedName>
        <fullName evidence="3">GIY-YIG nuclease family protein</fullName>
    </submittedName>
</protein>
<comment type="caution">
    <text evidence="3">The sequence shown here is derived from an EMBL/GenBank/DDBJ whole genome shotgun (WGS) entry which is preliminary data.</text>
</comment>
<dbReference type="InterPro" id="IPR000305">
    <property type="entry name" value="GIY-YIG_endonuc"/>
</dbReference>
<feature type="domain" description="GIY-YIG" evidence="2">
    <location>
        <begin position="4"/>
        <end position="82"/>
    </location>
</feature>
<comment type="similarity">
    <text evidence="1">Belongs to the UPF0213 family.</text>
</comment>
<dbReference type="Gene3D" id="3.40.1440.10">
    <property type="entry name" value="GIY-YIG endonuclease"/>
    <property type="match status" value="1"/>
</dbReference>
<accession>A0ABW2YQZ6</accession>
<reference evidence="4" key="1">
    <citation type="journal article" date="2019" name="Int. J. Syst. Evol. Microbiol.">
        <title>The Global Catalogue of Microorganisms (GCM) 10K type strain sequencing project: providing services to taxonomists for standard genome sequencing and annotation.</title>
        <authorList>
            <consortium name="The Broad Institute Genomics Platform"/>
            <consortium name="The Broad Institute Genome Sequencing Center for Infectious Disease"/>
            <person name="Wu L."/>
            <person name="Ma J."/>
        </authorList>
    </citation>
    <scope>NUCLEOTIDE SEQUENCE [LARGE SCALE GENOMIC DNA]</scope>
    <source>
        <strain evidence="4">CCUG 63418</strain>
    </source>
</reference>
<dbReference type="InterPro" id="IPR050190">
    <property type="entry name" value="UPF0213_domain"/>
</dbReference>
<gene>
    <name evidence="3" type="ORF">ACFQZS_01555</name>
</gene>
<dbReference type="InterPro" id="IPR035901">
    <property type="entry name" value="GIY-YIG_endonuc_sf"/>
</dbReference>
<name>A0ABW2YQZ6_9SPHI</name>
<dbReference type="SUPFAM" id="SSF82771">
    <property type="entry name" value="GIY-YIG endonuclease"/>
    <property type="match status" value="1"/>
</dbReference>
<dbReference type="Proteomes" id="UP001596958">
    <property type="component" value="Unassembled WGS sequence"/>
</dbReference>
<evidence type="ECO:0000313" key="4">
    <source>
        <dbReference type="Proteomes" id="UP001596958"/>
    </source>
</evidence>
<dbReference type="PANTHER" id="PTHR34477">
    <property type="entry name" value="UPF0213 PROTEIN YHBQ"/>
    <property type="match status" value="1"/>
</dbReference>
<sequence>MRQYNFYTYILTTSSKKVLYVGVTNSLERRLYEHYFGTEKKDNFTTKYKCYYLVWFERYQYVNHAIEREKEIKGWLRIKKEKLIESQNPGWRFLNTEIMDWPPKSDLHNQ</sequence>
<dbReference type="Pfam" id="PF01541">
    <property type="entry name" value="GIY-YIG"/>
    <property type="match status" value="1"/>
</dbReference>
<proteinExistence type="inferred from homology"/>
<keyword evidence="4" id="KW-1185">Reference proteome</keyword>
<evidence type="ECO:0000256" key="1">
    <source>
        <dbReference type="ARBA" id="ARBA00007435"/>
    </source>
</evidence>
<organism evidence="3 4">
    <name type="scientific">Mucilaginibacter calamicampi</name>
    <dbReference type="NCBI Taxonomy" id="1302352"/>
    <lineage>
        <taxon>Bacteria</taxon>
        <taxon>Pseudomonadati</taxon>
        <taxon>Bacteroidota</taxon>
        <taxon>Sphingobacteriia</taxon>
        <taxon>Sphingobacteriales</taxon>
        <taxon>Sphingobacteriaceae</taxon>
        <taxon>Mucilaginibacter</taxon>
    </lineage>
</organism>
<dbReference type="EMBL" id="JBHTHU010000001">
    <property type="protein sequence ID" value="MFD0748808.1"/>
    <property type="molecule type" value="Genomic_DNA"/>
</dbReference>
<dbReference type="CDD" id="cd10448">
    <property type="entry name" value="GIY-YIG_unchar_3"/>
    <property type="match status" value="1"/>
</dbReference>
<dbReference type="PROSITE" id="PS50164">
    <property type="entry name" value="GIY_YIG"/>
    <property type="match status" value="1"/>
</dbReference>